<reference evidence="1 2" key="1">
    <citation type="submission" date="2018-11" db="EMBL/GenBank/DDBJ databases">
        <authorList>
            <consortium name="Pathogen Informatics"/>
        </authorList>
    </citation>
    <scope>NUCLEOTIDE SEQUENCE [LARGE SCALE GENOMIC DNA]</scope>
    <source>
        <strain evidence="1 2">Zambia</strain>
    </source>
</reference>
<evidence type="ECO:0000313" key="1">
    <source>
        <dbReference type="EMBL" id="VDP28222.1"/>
    </source>
</evidence>
<sequence>MDVPASQRVDVHSGTRTQYHSLLTPDEQCLVVGSKRCVSFYLGFIRWMYLHIRVDVRSGT</sequence>
<organism evidence="1 2">
    <name type="scientific">Schistosoma margrebowiei</name>
    <dbReference type="NCBI Taxonomy" id="48269"/>
    <lineage>
        <taxon>Eukaryota</taxon>
        <taxon>Metazoa</taxon>
        <taxon>Spiralia</taxon>
        <taxon>Lophotrochozoa</taxon>
        <taxon>Platyhelminthes</taxon>
        <taxon>Trematoda</taxon>
        <taxon>Digenea</taxon>
        <taxon>Strigeidida</taxon>
        <taxon>Schistosomatoidea</taxon>
        <taxon>Schistosomatidae</taxon>
        <taxon>Schistosoma</taxon>
    </lineage>
</organism>
<protein>
    <submittedName>
        <fullName evidence="1">Uncharacterized protein</fullName>
    </submittedName>
</protein>
<accession>A0A183MR57</accession>
<dbReference type="Proteomes" id="UP000277204">
    <property type="component" value="Unassembled WGS sequence"/>
</dbReference>
<proteinExistence type="predicted"/>
<name>A0A183MR57_9TREM</name>
<dbReference type="AlphaFoldDB" id="A0A183MR57"/>
<keyword evidence="2" id="KW-1185">Reference proteome</keyword>
<gene>
    <name evidence="1" type="ORF">SMRZ_LOCUS18532</name>
</gene>
<evidence type="ECO:0000313" key="2">
    <source>
        <dbReference type="Proteomes" id="UP000277204"/>
    </source>
</evidence>
<dbReference type="EMBL" id="UZAI01017683">
    <property type="protein sequence ID" value="VDP28222.1"/>
    <property type="molecule type" value="Genomic_DNA"/>
</dbReference>